<dbReference type="Gene3D" id="3.55.50.30">
    <property type="match status" value="1"/>
</dbReference>
<dbReference type="PIRSF" id="PIRSF018266">
    <property type="entry name" value="FecR"/>
    <property type="match status" value="1"/>
</dbReference>
<dbReference type="InterPro" id="IPR032508">
    <property type="entry name" value="FecR_C"/>
</dbReference>
<dbReference type="EMBL" id="QEAS01000002">
    <property type="protein sequence ID" value="PWG81941.1"/>
    <property type="molecule type" value="Genomic_DNA"/>
</dbReference>
<dbReference type="InterPro" id="IPR006860">
    <property type="entry name" value="FecR"/>
</dbReference>
<accession>A0A2U2PKL4</accession>
<keyword evidence="5" id="KW-1185">Reference proteome</keyword>
<evidence type="ECO:0000256" key="1">
    <source>
        <dbReference type="SAM" id="Phobius"/>
    </source>
</evidence>
<evidence type="ECO:0008006" key="6">
    <source>
        <dbReference type="Google" id="ProtNLM"/>
    </source>
</evidence>
<reference evidence="4 5" key="1">
    <citation type="submission" date="2018-04" db="EMBL/GenBank/DDBJ databases">
        <title>Pedobacter chongqingensis sp. nov., isolated from a rottenly hemp rope.</title>
        <authorList>
            <person name="Cai Y."/>
        </authorList>
    </citation>
    <scope>NUCLEOTIDE SEQUENCE [LARGE SCALE GENOMIC DNA]</scope>
    <source>
        <strain evidence="4 5">FJ4-8</strain>
    </source>
</reference>
<dbReference type="GO" id="GO:0016989">
    <property type="term" value="F:sigma factor antagonist activity"/>
    <property type="evidence" value="ECO:0007669"/>
    <property type="project" value="TreeGrafter"/>
</dbReference>
<organism evidence="4 5">
    <name type="scientific">Pararcticibacter amylolyticus</name>
    <dbReference type="NCBI Taxonomy" id="2173175"/>
    <lineage>
        <taxon>Bacteria</taxon>
        <taxon>Pseudomonadati</taxon>
        <taxon>Bacteroidota</taxon>
        <taxon>Sphingobacteriia</taxon>
        <taxon>Sphingobacteriales</taxon>
        <taxon>Sphingobacteriaceae</taxon>
        <taxon>Pararcticibacter</taxon>
    </lineage>
</organism>
<dbReference type="Pfam" id="PF16344">
    <property type="entry name" value="FecR_C"/>
    <property type="match status" value="1"/>
</dbReference>
<gene>
    <name evidence="4" type="ORF">DDR33_02600</name>
</gene>
<dbReference type="Proteomes" id="UP000245647">
    <property type="component" value="Unassembled WGS sequence"/>
</dbReference>
<keyword evidence="1" id="KW-0472">Membrane</keyword>
<evidence type="ECO:0000259" key="2">
    <source>
        <dbReference type="Pfam" id="PF04773"/>
    </source>
</evidence>
<proteinExistence type="predicted"/>
<name>A0A2U2PKL4_9SPHI</name>
<protein>
    <recommendedName>
        <fullName evidence="6">Iron dicitrate transport regulator FecR</fullName>
    </recommendedName>
</protein>
<dbReference type="PANTHER" id="PTHR30273:SF2">
    <property type="entry name" value="PROTEIN FECR"/>
    <property type="match status" value="1"/>
</dbReference>
<dbReference type="InterPro" id="IPR012373">
    <property type="entry name" value="Ferrdict_sens_TM"/>
</dbReference>
<feature type="domain" description="Protein FecR C-terminal" evidence="3">
    <location>
        <begin position="252"/>
        <end position="319"/>
    </location>
</feature>
<evidence type="ECO:0000259" key="3">
    <source>
        <dbReference type="Pfam" id="PF16344"/>
    </source>
</evidence>
<feature type="domain" description="FecR protein" evidence="2">
    <location>
        <begin position="114"/>
        <end position="205"/>
    </location>
</feature>
<dbReference type="PANTHER" id="PTHR30273">
    <property type="entry name" value="PERIPLASMIC SIGNAL SENSOR AND SIGMA FACTOR ACTIVATOR FECR-RELATED"/>
    <property type="match status" value="1"/>
</dbReference>
<keyword evidence="1" id="KW-0812">Transmembrane</keyword>
<dbReference type="Gene3D" id="2.60.120.1440">
    <property type="match status" value="1"/>
</dbReference>
<keyword evidence="1" id="KW-1133">Transmembrane helix</keyword>
<dbReference type="AlphaFoldDB" id="A0A2U2PKL4"/>
<sequence length="321" mass="36456">MKRTKHMEDPDHLNELYRRIMHGSARAGEKERLAHWMVGLDVKRDDISPDEMEAEQQKSRDELRERFLPAQQRSGFIRPWMIAASVIMMFSVALLFFTFSRNQQSGTIYSETGTRAGERKQVTLTDGTVITLNSTSRLRYPSTLNNNTREVFLDGQAFFEVSHDGSRPFIVHAGKLAIQVLGTSFDVRNYREDINAAVTVATGKVSVKSPEITGRHLLTPGEQLTVNKRTGLAEEHAVEPGDFLAWQKGGQVFRSRELGEVCRVLERTYGITIIIRSPELAGQKMNLRTHGNENIRGVIDMLSKTGGFHYHIKERTITLWK</sequence>
<dbReference type="Pfam" id="PF04773">
    <property type="entry name" value="FecR"/>
    <property type="match status" value="1"/>
</dbReference>
<comment type="caution">
    <text evidence="4">The sequence shown here is derived from an EMBL/GenBank/DDBJ whole genome shotgun (WGS) entry which is preliminary data.</text>
</comment>
<feature type="transmembrane region" description="Helical" evidence="1">
    <location>
        <begin position="80"/>
        <end position="99"/>
    </location>
</feature>
<evidence type="ECO:0000313" key="5">
    <source>
        <dbReference type="Proteomes" id="UP000245647"/>
    </source>
</evidence>
<evidence type="ECO:0000313" key="4">
    <source>
        <dbReference type="EMBL" id="PWG81941.1"/>
    </source>
</evidence>